<accession>A0A9D2IMI8</accession>
<dbReference type="AlphaFoldDB" id="A0A9D2IMI8"/>
<evidence type="ECO:0000256" key="1">
    <source>
        <dbReference type="SAM" id="Phobius"/>
    </source>
</evidence>
<sequence length="65" mass="7128">MPRQLTPEELKIIRQTEEEGERLASQQEGASTPSAWRRASALIVFALVFILIVGLAYLIVSSTAA</sequence>
<evidence type="ECO:0000313" key="2">
    <source>
        <dbReference type="EMBL" id="HIZ15870.1"/>
    </source>
</evidence>
<reference evidence="2" key="1">
    <citation type="journal article" date="2021" name="PeerJ">
        <title>Extensive microbial diversity within the chicken gut microbiome revealed by metagenomics and culture.</title>
        <authorList>
            <person name="Gilroy R."/>
            <person name="Ravi A."/>
            <person name="Getino M."/>
            <person name="Pursley I."/>
            <person name="Horton D.L."/>
            <person name="Alikhan N.F."/>
            <person name="Baker D."/>
            <person name="Gharbi K."/>
            <person name="Hall N."/>
            <person name="Watson M."/>
            <person name="Adriaenssens E.M."/>
            <person name="Foster-Nyarko E."/>
            <person name="Jarju S."/>
            <person name="Secka A."/>
            <person name="Antonio M."/>
            <person name="Oren A."/>
            <person name="Chaudhuri R.R."/>
            <person name="La Ragione R."/>
            <person name="Hildebrand F."/>
            <person name="Pallen M.J."/>
        </authorList>
    </citation>
    <scope>NUCLEOTIDE SEQUENCE</scope>
    <source>
        <strain evidence="2">ChiHjej11B10-19426</strain>
    </source>
</reference>
<dbReference type="EMBL" id="DXCC01000031">
    <property type="protein sequence ID" value="HIZ15870.1"/>
    <property type="molecule type" value="Genomic_DNA"/>
</dbReference>
<keyword evidence="1" id="KW-1133">Transmembrane helix</keyword>
<protein>
    <submittedName>
        <fullName evidence="2">Uncharacterized protein</fullName>
    </submittedName>
</protein>
<keyword evidence="1" id="KW-0472">Membrane</keyword>
<name>A0A9D2IMI8_9BACT</name>
<gene>
    <name evidence="2" type="ORF">H9816_08215</name>
</gene>
<evidence type="ECO:0000313" key="3">
    <source>
        <dbReference type="Proteomes" id="UP000824014"/>
    </source>
</evidence>
<dbReference type="Proteomes" id="UP000824014">
    <property type="component" value="Unassembled WGS sequence"/>
</dbReference>
<organism evidence="2 3">
    <name type="scientific">Candidatus Tidjanibacter faecipullorum</name>
    <dbReference type="NCBI Taxonomy" id="2838766"/>
    <lineage>
        <taxon>Bacteria</taxon>
        <taxon>Pseudomonadati</taxon>
        <taxon>Bacteroidota</taxon>
        <taxon>Bacteroidia</taxon>
        <taxon>Bacteroidales</taxon>
        <taxon>Rikenellaceae</taxon>
        <taxon>Tidjanibacter</taxon>
    </lineage>
</organism>
<feature type="transmembrane region" description="Helical" evidence="1">
    <location>
        <begin position="39"/>
        <end position="60"/>
    </location>
</feature>
<reference evidence="2" key="2">
    <citation type="submission" date="2021-04" db="EMBL/GenBank/DDBJ databases">
        <authorList>
            <person name="Gilroy R."/>
        </authorList>
    </citation>
    <scope>NUCLEOTIDE SEQUENCE</scope>
    <source>
        <strain evidence="2">ChiHjej11B10-19426</strain>
    </source>
</reference>
<comment type="caution">
    <text evidence="2">The sequence shown here is derived from an EMBL/GenBank/DDBJ whole genome shotgun (WGS) entry which is preliminary data.</text>
</comment>
<keyword evidence="1" id="KW-0812">Transmembrane</keyword>
<proteinExistence type="predicted"/>